<evidence type="ECO:0000313" key="5">
    <source>
        <dbReference type="Proteomes" id="UP001528673"/>
    </source>
</evidence>
<organism evidence="4 5">
    <name type="scientific">Curvibacter cyanobacteriorum</name>
    <dbReference type="NCBI Taxonomy" id="3026422"/>
    <lineage>
        <taxon>Bacteria</taxon>
        <taxon>Pseudomonadati</taxon>
        <taxon>Pseudomonadota</taxon>
        <taxon>Betaproteobacteria</taxon>
        <taxon>Burkholderiales</taxon>
        <taxon>Comamonadaceae</taxon>
        <taxon>Curvibacter</taxon>
    </lineage>
</organism>
<protein>
    <submittedName>
        <fullName evidence="4">MmgE/PrpD family protein</fullName>
    </submittedName>
</protein>
<proteinExistence type="inferred from homology"/>
<dbReference type="RefSeq" id="WP_273952469.1">
    <property type="nucleotide sequence ID" value="NZ_JAQSIP010000007.1"/>
</dbReference>
<feature type="domain" description="MmgE/PrpD C-terminal" evidence="3">
    <location>
        <begin position="280"/>
        <end position="450"/>
    </location>
</feature>
<keyword evidence="5" id="KW-1185">Reference proteome</keyword>
<dbReference type="Gene3D" id="3.30.1330.120">
    <property type="entry name" value="2-methylcitrate dehydratase PrpD"/>
    <property type="match status" value="1"/>
</dbReference>
<evidence type="ECO:0000259" key="3">
    <source>
        <dbReference type="Pfam" id="PF19305"/>
    </source>
</evidence>
<reference evidence="4 5" key="1">
    <citation type="submission" date="2023-02" db="EMBL/GenBank/DDBJ databases">
        <title>Bacterial whole genomic sequence of Curvibacter sp. HBC61.</title>
        <authorList>
            <person name="Le V."/>
            <person name="Ko S.-R."/>
            <person name="Ahn C.-Y."/>
            <person name="Oh H.-M."/>
        </authorList>
    </citation>
    <scope>NUCLEOTIDE SEQUENCE [LARGE SCALE GENOMIC DNA]</scope>
    <source>
        <strain evidence="4 5">HBC61</strain>
    </source>
</reference>
<evidence type="ECO:0000259" key="2">
    <source>
        <dbReference type="Pfam" id="PF03972"/>
    </source>
</evidence>
<dbReference type="InterPro" id="IPR045337">
    <property type="entry name" value="MmgE_PrpD_C"/>
</dbReference>
<dbReference type="PANTHER" id="PTHR16943">
    <property type="entry name" value="2-METHYLCITRATE DEHYDRATASE-RELATED"/>
    <property type="match status" value="1"/>
</dbReference>
<comment type="similarity">
    <text evidence="1">Belongs to the PrpD family.</text>
</comment>
<comment type="caution">
    <text evidence="4">The sequence shown here is derived from an EMBL/GenBank/DDBJ whole genome shotgun (WGS) entry which is preliminary data.</text>
</comment>
<accession>A0ABT5N1E4</accession>
<dbReference type="InterPro" id="IPR005656">
    <property type="entry name" value="MmgE_PrpD"/>
</dbReference>
<dbReference type="EMBL" id="JAQSIP010000007">
    <property type="protein sequence ID" value="MDD0839878.1"/>
    <property type="molecule type" value="Genomic_DNA"/>
</dbReference>
<dbReference type="InterPro" id="IPR045336">
    <property type="entry name" value="MmgE_PrpD_N"/>
</dbReference>
<dbReference type="Pfam" id="PF03972">
    <property type="entry name" value="MmgE_PrpD_N"/>
    <property type="match status" value="1"/>
</dbReference>
<sequence>MTLTPSTAPVAEQVARWAHGLRLDQVPIDVRTRACHLMLDALGIGLASTRYAFARQASAAIDALAGPGGTVPVLGRAQRLPLRDAAMLNGLLIHGLDYDDTHPRGVVHATTSVLPAALALAAHQGRSGAELLTSYLIGMELTTRLGAAAGGLFHQVGFHPTGLVGTFGCALAAGRLLGLEVPQLSHAQGVALSVASGNLEFLQDGAGTKRLHPGWAAAAGISAAMFAAHGMSGPRASYEGRYGLYASHLGARASEADLGQITAGLGQVWELCNVAVKPLPACHFTHACTDAASALSAAWGGAPLRRIRARLPAGAMAVVCEPIENKRRPQNPYDAQFSIPYTVATALRHGRFTLDALEPAAIADPDTLALAALVECEVDPDADFPRYYPGELVLELADGRELRHREPINRGAPGRPISNADIVTKFIDNATRSVPLAHAQRLQHAVLNLAQGQAAELAELLATEFPAPVRP</sequence>
<dbReference type="Gene3D" id="1.10.4100.10">
    <property type="entry name" value="2-methylcitrate dehydratase PrpD"/>
    <property type="match status" value="1"/>
</dbReference>
<dbReference type="PANTHER" id="PTHR16943:SF8">
    <property type="entry name" value="2-METHYLCITRATE DEHYDRATASE"/>
    <property type="match status" value="1"/>
</dbReference>
<evidence type="ECO:0000313" key="4">
    <source>
        <dbReference type="EMBL" id="MDD0839878.1"/>
    </source>
</evidence>
<dbReference type="InterPro" id="IPR042188">
    <property type="entry name" value="MmgE/PrpD_sf_2"/>
</dbReference>
<evidence type="ECO:0000256" key="1">
    <source>
        <dbReference type="ARBA" id="ARBA00006174"/>
    </source>
</evidence>
<name>A0ABT5N1E4_9BURK</name>
<dbReference type="InterPro" id="IPR042183">
    <property type="entry name" value="MmgE/PrpD_sf_1"/>
</dbReference>
<dbReference type="SUPFAM" id="SSF103378">
    <property type="entry name" value="2-methylcitrate dehydratase PrpD"/>
    <property type="match status" value="1"/>
</dbReference>
<dbReference type="InterPro" id="IPR036148">
    <property type="entry name" value="MmgE/PrpD_sf"/>
</dbReference>
<feature type="domain" description="MmgE/PrpD N-terminal" evidence="2">
    <location>
        <begin position="12"/>
        <end position="251"/>
    </location>
</feature>
<gene>
    <name evidence="4" type="ORF">PSQ40_14940</name>
</gene>
<dbReference type="Pfam" id="PF19305">
    <property type="entry name" value="MmgE_PrpD_C"/>
    <property type="match status" value="1"/>
</dbReference>
<dbReference type="Proteomes" id="UP001528673">
    <property type="component" value="Unassembled WGS sequence"/>
</dbReference>